<dbReference type="GO" id="GO:0001522">
    <property type="term" value="P:pseudouridine synthesis"/>
    <property type="evidence" value="ECO:0007669"/>
    <property type="project" value="InterPro"/>
</dbReference>
<dbReference type="GO" id="GO:0006364">
    <property type="term" value="P:rRNA processing"/>
    <property type="evidence" value="ECO:0007669"/>
    <property type="project" value="UniProtKB-KW"/>
</dbReference>
<evidence type="ECO:0000313" key="10">
    <source>
        <dbReference type="EMBL" id="KAK5986645.1"/>
    </source>
</evidence>
<evidence type="ECO:0000256" key="1">
    <source>
        <dbReference type="ARBA" id="ARBA00004123"/>
    </source>
</evidence>
<dbReference type="PANTHER" id="PTHR31633:SF1">
    <property type="entry name" value="H_ACA RIBONUCLEOPROTEIN COMPLEX NON-CORE SUBUNIT NAF1"/>
    <property type="match status" value="1"/>
</dbReference>
<dbReference type="InterPro" id="IPR009000">
    <property type="entry name" value="Transl_B-barrel_sf"/>
</dbReference>
<dbReference type="GO" id="GO:0005732">
    <property type="term" value="C:sno(s)RNA-containing ribonucleoprotein complex"/>
    <property type="evidence" value="ECO:0007669"/>
    <property type="project" value="InterPro"/>
</dbReference>
<dbReference type="GO" id="GO:0000493">
    <property type="term" value="P:box H/ACA snoRNP assembly"/>
    <property type="evidence" value="ECO:0007669"/>
    <property type="project" value="InterPro"/>
</dbReference>
<keyword evidence="10" id="KW-0687">Ribonucleoprotein</keyword>
<dbReference type="EMBL" id="WIXE01000382">
    <property type="protein sequence ID" value="KAK5986645.1"/>
    <property type="molecule type" value="Genomic_DNA"/>
</dbReference>
<dbReference type="GO" id="GO:0003723">
    <property type="term" value="F:RNA binding"/>
    <property type="evidence" value="ECO:0007669"/>
    <property type="project" value="UniProtKB-KW"/>
</dbReference>
<dbReference type="FunFam" id="2.40.10.230:FF:000002">
    <property type="entry name" value="H/ACA ribonucleoprotein complex non-core subunit NAF1"/>
    <property type="match status" value="1"/>
</dbReference>
<dbReference type="InterPro" id="IPR038664">
    <property type="entry name" value="Gar1/Naf1_Cbf5-bd_sf"/>
</dbReference>
<dbReference type="Proteomes" id="UP001331761">
    <property type="component" value="Unassembled WGS sequence"/>
</dbReference>
<keyword evidence="7" id="KW-0694">RNA-binding</keyword>
<comment type="caution">
    <text evidence="10">The sequence shown here is derived from an EMBL/GenBank/DDBJ whole genome shotgun (WGS) entry which is preliminary data.</text>
</comment>
<keyword evidence="6" id="KW-0597">Phosphoprotein</keyword>
<dbReference type="GO" id="GO:0005634">
    <property type="term" value="C:nucleus"/>
    <property type="evidence" value="ECO:0007669"/>
    <property type="project" value="UniProtKB-SubCell"/>
</dbReference>
<dbReference type="InterPro" id="IPR007504">
    <property type="entry name" value="H/ACA_rnp_Gar1/Naf1"/>
</dbReference>
<evidence type="ECO:0000256" key="2">
    <source>
        <dbReference type="ARBA" id="ARBA00009801"/>
    </source>
</evidence>
<evidence type="ECO:0000256" key="7">
    <source>
        <dbReference type="ARBA" id="ARBA00022884"/>
    </source>
</evidence>
<dbReference type="Pfam" id="PF04410">
    <property type="entry name" value="Gar1"/>
    <property type="match status" value="1"/>
</dbReference>
<evidence type="ECO:0000256" key="8">
    <source>
        <dbReference type="ARBA" id="ARBA00023242"/>
    </source>
</evidence>
<evidence type="ECO:0000256" key="6">
    <source>
        <dbReference type="ARBA" id="ARBA00022553"/>
    </source>
</evidence>
<keyword evidence="8" id="KW-0539">Nucleus</keyword>
<dbReference type="GO" id="GO:0043489">
    <property type="term" value="P:RNA stabilization"/>
    <property type="evidence" value="ECO:0007669"/>
    <property type="project" value="UniProtKB-ARBA"/>
</dbReference>
<evidence type="ECO:0000256" key="9">
    <source>
        <dbReference type="SAM" id="MobiDB-lite"/>
    </source>
</evidence>
<protein>
    <recommendedName>
        <fullName evidence="3">H/ACA ribonucleoprotein complex non-core subunit NAF1</fullName>
    </recommendedName>
</protein>
<proteinExistence type="inferred from homology"/>
<keyword evidence="4" id="KW-0690">Ribosome biogenesis</keyword>
<comment type="similarity">
    <text evidence="2">Belongs to the NAF1 family.</text>
</comment>
<accession>A0AAN8G5Y5</accession>
<dbReference type="Gene3D" id="2.40.10.230">
    <property type="entry name" value="Probable tRNA pseudouridine synthase domain"/>
    <property type="match status" value="1"/>
</dbReference>
<evidence type="ECO:0000313" key="11">
    <source>
        <dbReference type="Proteomes" id="UP001331761"/>
    </source>
</evidence>
<evidence type="ECO:0000256" key="5">
    <source>
        <dbReference type="ARBA" id="ARBA00022552"/>
    </source>
</evidence>
<keyword evidence="11" id="KW-1185">Reference proteome</keyword>
<feature type="compositionally biased region" description="Basic and acidic residues" evidence="9">
    <location>
        <begin position="266"/>
        <end position="275"/>
    </location>
</feature>
<evidence type="ECO:0000256" key="3">
    <source>
        <dbReference type="ARBA" id="ARBA00021438"/>
    </source>
</evidence>
<sequence length="384" mass="42582">MVDAVQDVTASEEAGAEGMEVETEVTEIMKEVLDHVLLWNDPSTTEVDFYSLDYRKAPSMASASSASGSEFGDLSDSELPFVESDDDSDREFEKLQALSCELRLKTFKEEHPDDVLKQKRVNVEKIIDKSNLEHDYDNLPPLENLTIHCEESIPLEPVGHVTSIVDCLVVIQSDSGVALDFDSVLFDKDRNSVGVVYDLFGPVRSPFYSVRFNTKEEAAAKMNVGMQVYYAPTAEQYTKTVIDKQDTSSNVIPDDVSSEDEPVFSDDEKEREYRKQKAAAGKRPEDNQNRGQSRKRRVQFSDSPCAENGGGRGVHRGRGSGRGSSWNWHSERGGRGSSRGQGSSRGRGRGMGTAPTQTSETNRSNPYAEYGCFGPSPFVDTRQL</sequence>
<feature type="compositionally biased region" description="Gly residues" evidence="9">
    <location>
        <begin position="335"/>
        <end position="351"/>
    </location>
</feature>
<feature type="region of interest" description="Disordered" evidence="9">
    <location>
        <begin position="241"/>
        <end position="384"/>
    </location>
</feature>
<feature type="region of interest" description="Disordered" evidence="9">
    <location>
        <begin position="1"/>
        <end position="21"/>
    </location>
</feature>
<reference evidence="10 11" key="1">
    <citation type="submission" date="2019-10" db="EMBL/GenBank/DDBJ databases">
        <title>Assembly and Annotation for the nematode Trichostrongylus colubriformis.</title>
        <authorList>
            <person name="Martin J."/>
        </authorList>
    </citation>
    <scope>NUCLEOTIDE SEQUENCE [LARGE SCALE GENOMIC DNA]</scope>
    <source>
        <strain evidence="10">G859</strain>
        <tissue evidence="10">Whole worm</tissue>
    </source>
</reference>
<organism evidence="10 11">
    <name type="scientific">Trichostrongylus colubriformis</name>
    <name type="common">Black scour worm</name>
    <dbReference type="NCBI Taxonomy" id="6319"/>
    <lineage>
        <taxon>Eukaryota</taxon>
        <taxon>Metazoa</taxon>
        <taxon>Ecdysozoa</taxon>
        <taxon>Nematoda</taxon>
        <taxon>Chromadorea</taxon>
        <taxon>Rhabditida</taxon>
        <taxon>Rhabditina</taxon>
        <taxon>Rhabditomorpha</taxon>
        <taxon>Strongyloidea</taxon>
        <taxon>Trichostrongylidae</taxon>
        <taxon>Trichostrongylus</taxon>
    </lineage>
</organism>
<name>A0AAN8G5Y5_TRICO</name>
<feature type="compositionally biased region" description="Acidic residues" evidence="9">
    <location>
        <begin position="256"/>
        <end position="265"/>
    </location>
</feature>
<comment type="subcellular location">
    <subcellularLocation>
        <location evidence="1">Nucleus</location>
    </subcellularLocation>
</comment>
<dbReference type="PANTHER" id="PTHR31633">
    <property type="entry name" value="H/ACA RIBONUCLEOPROTEIN COMPLEX NON-CORE SUBUNIT NAF1"/>
    <property type="match status" value="1"/>
</dbReference>
<keyword evidence="5" id="KW-0698">rRNA processing</keyword>
<dbReference type="InterPro" id="IPR040309">
    <property type="entry name" value="Naf1"/>
</dbReference>
<feature type="compositionally biased region" description="Polar residues" evidence="9">
    <location>
        <begin position="354"/>
        <end position="365"/>
    </location>
</feature>
<evidence type="ECO:0000256" key="4">
    <source>
        <dbReference type="ARBA" id="ARBA00022517"/>
    </source>
</evidence>
<gene>
    <name evidence="10" type="ORF">GCK32_002926</name>
</gene>
<dbReference type="SUPFAM" id="SSF50447">
    <property type="entry name" value="Translation proteins"/>
    <property type="match status" value="1"/>
</dbReference>
<dbReference type="AlphaFoldDB" id="A0AAN8G5Y5"/>